<reference evidence="3" key="1">
    <citation type="submission" date="2020-03" db="EMBL/GenBank/DDBJ databases">
        <title>The deep terrestrial virosphere.</title>
        <authorList>
            <person name="Holmfeldt K."/>
            <person name="Nilsson E."/>
            <person name="Simone D."/>
            <person name="Lopez-Fernandez M."/>
            <person name="Wu X."/>
            <person name="de Brujin I."/>
            <person name="Lundin D."/>
            <person name="Andersson A."/>
            <person name="Bertilsson S."/>
            <person name="Dopson M."/>
        </authorList>
    </citation>
    <scope>NUCLEOTIDE SEQUENCE</scope>
    <source>
        <strain evidence="2">MM415A00250</strain>
        <strain evidence="1">MM415B01475</strain>
        <strain evidence="3">TM448B01180</strain>
    </source>
</reference>
<protein>
    <recommendedName>
        <fullName evidence="4">HNH endonuclease</fullName>
    </recommendedName>
</protein>
<evidence type="ECO:0000313" key="2">
    <source>
        <dbReference type="EMBL" id="QJA83870.1"/>
    </source>
</evidence>
<evidence type="ECO:0008006" key="4">
    <source>
        <dbReference type="Google" id="ProtNLM"/>
    </source>
</evidence>
<organism evidence="3">
    <name type="scientific">viral metagenome</name>
    <dbReference type="NCBI Taxonomy" id="1070528"/>
    <lineage>
        <taxon>unclassified sequences</taxon>
        <taxon>metagenomes</taxon>
        <taxon>organismal metagenomes</taxon>
    </lineage>
</organism>
<name>A0A6M3XJ80_9ZZZZ</name>
<evidence type="ECO:0000313" key="3">
    <source>
        <dbReference type="EMBL" id="QJH98018.1"/>
    </source>
</evidence>
<dbReference type="EMBL" id="MT141316">
    <property type="protein sequence ID" value="QJA58273.1"/>
    <property type="molecule type" value="Genomic_DNA"/>
</dbReference>
<sequence length="110" mass="12739">MCQWRDEETGEICGSVKSLEFHEPFGEDHNGDGRMQQRILLCWYHHYIYHMGDITRGQPKKSKLTEDISYEIDKENDLAGWMKKYGLVKKNENGTMQNEIESQSASGPAI</sequence>
<dbReference type="EMBL" id="MT144712">
    <property type="protein sequence ID" value="QJH98018.1"/>
    <property type="molecule type" value="Genomic_DNA"/>
</dbReference>
<evidence type="ECO:0000313" key="1">
    <source>
        <dbReference type="EMBL" id="QJA58273.1"/>
    </source>
</evidence>
<accession>A0A6M3XJ80</accession>
<proteinExistence type="predicted"/>
<gene>
    <name evidence="2" type="ORF">MM415A00250_0048</name>
    <name evidence="1" type="ORF">MM415B01475_0009</name>
    <name evidence="3" type="ORF">TM448B01180_0009</name>
</gene>
<dbReference type="EMBL" id="MT142519">
    <property type="protein sequence ID" value="QJA83870.1"/>
    <property type="molecule type" value="Genomic_DNA"/>
</dbReference>
<dbReference type="AlphaFoldDB" id="A0A6M3XJ80"/>